<evidence type="ECO:0000313" key="1">
    <source>
        <dbReference type="EMBL" id="SFU50880.1"/>
    </source>
</evidence>
<evidence type="ECO:0008006" key="3">
    <source>
        <dbReference type="Google" id="ProtNLM"/>
    </source>
</evidence>
<proteinExistence type="predicted"/>
<dbReference type="AlphaFoldDB" id="A0A1I7GR07"/>
<gene>
    <name evidence="1" type="ORF">SAMN04487941_1201</name>
</gene>
<dbReference type="Proteomes" id="UP000182491">
    <property type="component" value="Unassembled WGS sequence"/>
</dbReference>
<organism evidence="1 2">
    <name type="scientific">Pontibacter akesuensis</name>
    <dbReference type="NCBI Taxonomy" id="388950"/>
    <lineage>
        <taxon>Bacteria</taxon>
        <taxon>Pseudomonadati</taxon>
        <taxon>Bacteroidota</taxon>
        <taxon>Cytophagia</taxon>
        <taxon>Cytophagales</taxon>
        <taxon>Hymenobacteraceae</taxon>
        <taxon>Pontibacter</taxon>
    </lineage>
</organism>
<evidence type="ECO:0000313" key="2">
    <source>
        <dbReference type="Proteomes" id="UP000182491"/>
    </source>
</evidence>
<keyword evidence="2" id="KW-1185">Reference proteome</keyword>
<sequence>MDSIAGCLLKGALAGAVGVWLMDRFTWYWYSHASTATLVQERTAQKGGRYAPNAAGKHLTDAMQINLTQKQQYKVGRSIHYLMGVAPGALYALGRHRLERFGFWRGPLYGIGLFIVFDEVVVPGLGYASGPFAYPWQAHARGFFAHLILGTTTDKVIDLLDEIGSAKQV</sequence>
<accession>A0A1I7GR07</accession>
<protein>
    <recommendedName>
        <fullName evidence="3">DUF1440 domain-containing protein</fullName>
    </recommendedName>
</protein>
<dbReference type="EMBL" id="FPCA01000001">
    <property type="protein sequence ID" value="SFU50880.1"/>
    <property type="molecule type" value="Genomic_DNA"/>
</dbReference>
<dbReference type="OrthoDB" id="4774491at2"/>
<name>A0A1I7GR07_9BACT</name>
<dbReference type="RefSeq" id="WP_068836522.1">
    <property type="nucleotide sequence ID" value="NZ_BMXC01000001.1"/>
</dbReference>
<reference evidence="2" key="1">
    <citation type="submission" date="2016-10" db="EMBL/GenBank/DDBJ databases">
        <authorList>
            <person name="Varghese N."/>
        </authorList>
    </citation>
    <scope>NUCLEOTIDE SEQUENCE [LARGE SCALE GENOMIC DNA]</scope>
    <source>
        <strain evidence="2">DSM 18820</strain>
    </source>
</reference>